<dbReference type="STRING" id="1123360.thalar_02954"/>
<evidence type="ECO:0000259" key="2">
    <source>
        <dbReference type="PROSITE" id="PS50404"/>
    </source>
</evidence>
<dbReference type="InterPro" id="IPR004045">
    <property type="entry name" value="Glutathione_S-Trfase_N"/>
</dbReference>
<gene>
    <name evidence="4" type="ORF">thalar_02954</name>
</gene>
<dbReference type="SUPFAM" id="SSF47616">
    <property type="entry name" value="GST C-terminal domain-like"/>
    <property type="match status" value="1"/>
</dbReference>
<dbReference type="InterPro" id="IPR040079">
    <property type="entry name" value="Glutathione_S-Trfase"/>
</dbReference>
<comment type="caution">
    <text evidence="4">The sequence shown here is derived from an EMBL/GenBank/DDBJ whole genome shotgun (WGS) entry which is preliminary data.</text>
</comment>
<dbReference type="SFLD" id="SFLDG01151">
    <property type="entry name" value="Main.2:_Nu-like"/>
    <property type="match status" value="1"/>
</dbReference>
<dbReference type="PANTHER" id="PTHR44051">
    <property type="entry name" value="GLUTATHIONE S-TRANSFERASE-RELATED"/>
    <property type="match status" value="1"/>
</dbReference>
<dbReference type="RefSeq" id="WP_021102303.1">
    <property type="nucleotide sequence ID" value="NZ_KE557314.1"/>
</dbReference>
<evidence type="ECO:0000313" key="5">
    <source>
        <dbReference type="Proteomes" id="UP000015351"/>
    </source>
</evidence>
<dbReference type="SUPFAM" id="SSF52833">
    <property type="entry name" value="Thioredoxin-like"/>
    <property type="match status" value="1"/>
</dbReference>
<protein>
    <submittedName>
        <fullName evidence="4">Glutathione S-transferase</fullName>
        <ecNumber evidence="4">2.5.1.18</ecNumber>
    </submittedName>
</protein>
<dbReference type="Gene3D" id="3.40.30.10">
    <property type="entry name" value="Glutaredoxin"/>
    <property type="match status" value="1"/>
</dbReference>
<evidence type="ECO:0000256" key="1">
    <source>
        <dbReference type="RuleBase" id="RU003494"/>
    </source>
</evidence>
<organism evidence="4 5">
    <name type="scientific">Litoreibacter arenae DSM 19593</name>
    <dbReference type="NCBI Taxonomy" id="1123360"/>
    <lineage>
        <taxon>Bacteria</taxon>
        <taxon>Pseudomonadati</taxon>
        <taxon>Pseudomonadota</taxon>
        <taxon>Alphaproteobacteria</taxon>
        <taxon>Rhodobacterales</taxon>
        <taxon>Roseobacteraceae</taxon>
        <taxon>Litoreibacter</taxon>
    </lineage>
</organism>
<dbReference type="InterPro" id="IPR010987">
    <property type="entry name" value="Glutathione-S-Trfase_C-like"/>
</dbReference>
<dbReference type="EMBL" id="AONI01000015">
    <property type="protein sequence ID" value="EPX77232.1"/>
    <property type="molecule type" value="Genomic_DNA"/>
</dbReference>
<dbReference type="Pfam" id="PF02798">
    <property type="entry name" value="GST_N"/>
    <property type="match status" value="1"/>
</dbReference>
<sequence length="232" mass="25821">MTDLSDFPITKRWPPQNAGVLQLYSFPTPNGVKISIALEELGLPYEAHKVTLSDEDVKSDAFLSLNPNNKIPAIIDPDGPDGQPLGLFESGAILLYLAEKTGKLAGRNAAEKARVTQWLMFQMGGLGPMLGQLGFFYKFAGSEWDDKRPQQRYIDEAKRLLAVLEKELDGREWIAGDYSIADIAIAPWLRSLDFYGAREVVGWADHKNLVAYLDRFLERPAVQVGLVTPARD</sequence>
<dbReference type="PROSITE" id="PS50405">
    <property type="entry name" value="GST_CTER"/>
    <property type="match status" value="1"/>
</dbReference>
<proteinExistence type="inferred from homology"/>
<accession>S9QB93</accession>
<dbReference type="Proteomes" id="UP000015351">
    <property type="component" value="Unassembled WGS sequence"/>
</dbReference>
<dbReference type="SFLD" id="SFLDG00358">
    <property type="entry name" value="Main_(cytGST)"/>
    <property type="match status" value="1"/>
</dbReference>
<dbReference type="GO" id="GO:0004364">
    <property type="term" value="F:glutathione transferase activity"/>
    <property type="evidence" value="ECO:0007669"/>
    <property type="project" value="UniProtKB-EC"/>
</dbReference>
<dbReference type="PANTHER" id="PTHR44051:SF19">
    <property type="entry name" value="DISULFIDE-BOND OXIDOREDUCTASE YFCG"/>
    <property type="match status" value="1"/>
</dbReference>
<feature type="domain" description="GST N-terminal" evidence="2">
    <location>
        <begin position="18"/>
        <end position="105"/>
    </location>
</feature>
<dbReference type="PATRIC" id="fig|1123360.3.peg.2927"/>
<dbReference type="SFLD" id="SFLDS00019">
    <property type="entry name" value="Glutathione_Transferase_(cytos"/>
    <property type="match status" value="1"/>
</dbReference>
<dbReference type="Pfam" id="PF00043">
    <property type="entry name" value="GST_C"/>
    <property type="match status" value="1"/>
</dbReference>
<evidence type="ECO:0000313" key="4">
    <source>
        <dbReference type="EMBL" id="EPX77232.1"/>
    </source>
</evidence>
<dbReference type="CDD" id="cd03178">
    <property type="entry name" value="GST_C_Ure2p_like"/>
    <property type="match status" value="1"/>
</dbReference>
<comment type="similarity">
    <text evidence="1">Belongs to the GST superfamily.</text>
</comment>
<dbReference type="InterPro" id="IPR036282">
    <property type="entry name" value="Glutathione-S-Trfase_C_sf"/>
</dbReference>
<dbReference type="eggNOG" id="COG0625">
    <property type="taxonomic scope" value="Bacteria"/>
</dbReference>
<evidence type="ECO:0000259" key="3">
    <source>
        <dbReference type="PROSITE" id="PS50405"/>
    </source>
</evidence>
<keyword evidence="4" id="KW-0808">Transferase</keyword>
<dbReference type="EC" id="2.5.1.18" evidence="4"/>
<dbReference type="PROSITE" id="PS50404">
    <property type="entry name" value="GST_NTER"/>
    <property type="match status" value="1"/>
</dbReference>
<keyword evidence="5" id="KW-1185">Reference proteome</keyword>
<name>S9QB93_9RHOB</name>
<reference evidence="5" key="1">
    <citation type="journal article" date="2013" name="Stand. Genomic Sci.">
        <title>Genome sequence of the Litoreibacter arenae type strain (DSM 19593(T)), a member of the Roseobacter clade isolated from sea sand.</title>
        <authorList>
            <person name="Riedel T."/>
            <person name="Fiebig A."/>
            <person name="Petersen J."/>
            <person name="Gronow S."/>
            <person name="Kyrpides N.C."/>
            <person name="Goker M."/>
            <person name="Klenk H.P."/>
        </authorList>
    </citation>
    <scope>NUCLEOTIDE SEQUENCE [LARGE SCALE GENOMIC DNA]</scope>
    <source>
        <strain evidence="5">DSM 19593</strain>
    </source>
</reference>
<dbReference type="HOGENOM" id="CLU_011226_14_4_5"/>
<dbReference type="InterPro" id="IPR036249">
    <property type="entry name" value="Thioredoxin-like_sf"/>
</dbReference>
<dbReference type="InterPro" id="IPR004046">
    <property type="entry name" value="GST_C"/>
</dbReference>
<dbReference type="AlphaFoldDB" id="S9QB93"/>
<dbReference type="OrthoDB" id="9803562at2"/>
<dbReference type="Gene3D" id="1.20.1050.10">
    <property type="match status" value="1"/>
</dbReference>
<feature type="domain" description="GST C-terminal" evidence="3">
    <location>
        <begin position="108"/>
        <end position="232"/>
    </location>
</feature>
<dbReference type="CDD" id="cd03048">
    <property type="entry name" value="GST_N_Ure2p_like"/>
    <property type="match status" value="1"/>
</dbReference>